<dbReference type="RefSeq" id="XP_070914239.1">
    <property type="nucleotide sequence ID" value="XM_071058138.1"/>
</dbReference>
<gene>
    <name evidence="1" type="ORF">MFIFM68171_02716</name>
</gene>
<proteinExistence type="predicted"/>
<organism evidence="1 2">
    <name type="scientific">Madurella fahalii</name>
    <dbReference type="NCBI Taxonomy" id="1157608"/>
    <lineage>
        <taxon>Eukaryota</taxon>
        <taxon>Fungi</taxon>
        <taxon>Dikarya</taxon>
        <taxon>Ascomycota</taxon>
        <taxon>Pezizomycotina</taxon>
        <taxon>Sordariomycetes</taxon>
        <taxon>Sordariomycetidae</taxon>
        <taxon>Sordariales</taxon>
        <taxon>Sordariales incertae sedis</taxon>
        <taxon>Madurella</taxon>
    </lineage>
</organism>
<reference evidence="1 2" key="1">
    <citation type="submission" date="2024-09" db="EMBL/GenBank/DDBJ databases">
        <title>Itraconazole resistance in Madurella fahalii resulting from another homologue of gene encoding cytochrome P450 14-alpha sterol demethylase (CYP51).</title>
        <authorList>
            <person name="Yoshioka I."/>
            <person name="Fahal A.H."/>
            <person name="Kaneko S."/>
            <person name="Yaguchi T."/>
        </authorList>
    </citation>
    <scope>NUCLEOTIDE SEQUENCE [LARGE SCALE GENOMIC DNA]</scope>
    <source>
        <strain evidence="1 2">IFM 68171</strain>
    </source>
</reference>
<name>A0ABQ0G446_9PEZI</name>
<accession>A0ABQ0G446</accession>
<keyword evidence="2" id="KW-1185">Reference proteome</keyword>
<evidence type="ECO:0000313" key="2">
    <source>
        <dbReference type="Proteomes" id="UP001628179"/>
    </source>
</evidence>
<evidence type="ECO:0000313" key="1">
    <source>
        <dbReference type="EMBL" id="GAB1312506.1"/>
    </source>
</evidence>
<dbReference type="GeneID" id="98173461"/>
<comment type="caution">
    <text evidence="1">The sequence shown here is derived from an EMBL/GenBank/DDBJ whole genome shotgun (WGS) entry which is preliminary data.</text>
</comment>
<evidence type="ECO:0008006" key="3">
    <source>
        <dbReference type="Google" id="ProtNLM"/>
    </source>
</evidence>
<dbReference type="Proteomes" id="UP001628179">
    <property type="component" value="Unassembled WGS sequence"/>
</dbReference>
<sequence length="130" mass="14828">MAIGGIAHELPDHMYIPEIDVEDFEDYIVGGYHPTIIGDIGNRQGLPDVWTLGVRLYEILGERRFRETFSWVHDDILADMISTPEAPPARWEMGALEEILSGMLAFEPDKRLMAEQLVRCEYVVKWALPA</sequence>
<dbReference type="Gene3D" id="1.10.510.10">
    <property type="entry name" value="Transferase(Phosphotransferase) domain 1"/>
    <property type="match status" value="1"/>
</dbReference>
<dbReference type="EMBL" id="BAAFSV010000001">
    <property type="protein sequence ID" value="GAB1312506.1"/>
    <property type="molecule type" value="Genomic_DNA"/>
</dbReference>
<dbReference type="InterPro" id="IPR011009">
    <property type="entry name" value="Kinase-like_dom_sf"/>
</dbReference>
<protein>
    <recommendedName>
        <fullName evidence="3">Protein kinase domain-containing protein</fullName>
    </recommendedName>
</protein>
<dbReference type="SUPFAM" id="SSF56112">
    <property type="entry name" value="Protein kinase-like (PK-like)"/>
    <property type="match status" value="1"/>
</dbReference>